<feature type="transmembrane region" description="Helical" evidence="7">
    <location>
        <begin position="46"/>
        <end position="64"/>
    </location>
</feature>
<keyword evidence="4 10" id="KW-0418">Kinase</keyword>
<dbReference type="AlphaFoldDB" id="A0A4R4E864"/>
<gene>
    <name evidence="10" type="ORF">E0485_18515</name>
</gene>
<proteinExistence type="predicted"/>
<dbReference type="GO" id="GO:0046983">
    <property type="term" value="F:protein dimerization activity"/>
    <property type="evidence" value="ECO:0007669"/>
    <property type="project" value="InterPro"/>
</dbReference>
<dbReference type="EMBL" id="SKFG01000022">
    <property type="protein sequence ID" value="TCZ75143.1"/>
    <property type="molecule type" value="Genomic_DNA"/>
</dbReference>
<keyword evidence="11" id="KW-1185">Reference proteome</keyword>
<dbReference type="InterPro" id="IPR003594">
    <property type="entry name" value="HATPase_dom"/>
</dbReference>
<feature type="domain" description="Signal transduction histidine kinase subgroup 3 dimerisation and phosphoacceptor" evidence="9">
    <location>
        <begin position="185"/>
        <end position="250"/>
    </location>
</feature>
<evidence type="ECO:0000256" key="7">
    <source>
        <dbReference type="SAM" id="Phobius"/>
    </source>
</evidence>
<feature type="transmembrane region" description="Helical" evidence="7">
    <location>
        <begin position="139"/>
        <end position="158"/>
    </location>
</feature>
<feature type="transmembrane region" description="Helical" evidence="7">
    <location>
        <begin position="112"/>
        <end position="132"/>
    </location>
</feature>
<evidence type="ECO:0000256" key="4">
    <source>
        <dbReference type="ARBA" id="ARBA00022777"/>
    </source>
</evidence>
<comment type="catalytic activity">
    <reaction evidence="1">
        <text>ATP + protein L-histidine = ADP + protein N-phospho-L-histidine.</text>
        <dbReference type="EC" id="2.7.13.3"/>
    </reaction>
</comment>
<feature type="coiled-coil region" evidence="6">
    <location>
        <begin position="163"/>
        <end position="190"/>
    </location>
</feature>
<keyword evidence="5" id="KW-0902">Two-component regulatory system</keyword>
<dbReference type="GO" id="GO:0016020">
    <property type="term" value="C:membrane"/>
    <property type="evidence" value="ECO:0007669"/>
    <property type="project" value="InterPro"/>
</dbReference>
<keyword evidence="6" id="KW-0175">Coiled coil</keyword>
<dbReference type="PANTHER" id="PTHR24421">
    <property type="entry name" value="NITRATE/NITRITE SENSOR PROTEIN NARX-RELATED"/>
    <property type="match status" value="1"/>
</dbReference>
<dbReference type="InterPro" id="IPR050482">
    <property type="entry name" value="Sensor_HK_TwoCompSys"/>
</dbReference>
<evidence type="ECO:0000256" key="2">
    <source>
        <dbReference type="ARBA" id="ARBA00012438"/>
    </source>
</evidence>
<keyword evidence="3" id="KW-0808">Transferase</keyword>
<evidence type="ECO:0000259" key="9">
    <source>
        <dbReference type="Pfam" id="PF07730"/>
    </source>
</evidence>
<name>A0A4R4E864_9BACL</name>
<dbReference type="OrthoDB" id="9797605at2"/>
<dbReference type="SUPFAM" id="SSF55874">
    <property type="entry name" value="ATPase domain of HSP90 chaperone/DNA topoisomerase II/histidine kinase"/>
    <property type="match status" value="1"/>
</dbReference>
<protein>
    <recommendedName>
        <fullName evidence="2">histidine kinase</fullName>
        <ecNumber evidence="2">2.7.13.3</ecNumber>
    </recommendedName>
</protein>
<dbReference type="RefSeq" id="WP_132419555.1">
    <property type="nucleotide sequence ID" value="NZ_SKFG01000022.1"/>
</dbReference>
<evidence type="ECO:0000256" key="3">
    <source>
        <dbReference type="ARBA" id="ARBA00022679"/>
    </source>
</evidence>
<dbReference type="Proteomes" id="UP000295418">
    <property type="component" value="Unassembled WGS sequence"/>
</dbReference>
<accession>A0A4R4E864</accession>
<keyword evidence="7" id="KW-0812">Transmembrane</keyword>
<evidence type="ECO:0000256" key="6">
    <source>
        <dbReference type="SAM" id="Coils"/>
    </source>
</evidence>
<feature type="domain" description="Histidine kinase/HSP90-like ATPase" evidence="8">
    <location>
        <begin position="288"/>
        <end position="381"/>
    </location>
</feature>
<dbReference type="EC" id="2.7.13.3" evidence="2"/>
<keyword evidence="7" id="KW-1133">Transmembrane helix</keyword>
<dbReference type="GO" id="GO:0000155">
    <property type="term" value="F:phosphorelay sensor kinase activity"/>
    <property type="evidence" value="ECO:0007669"/>
    <property type="project" value="InterPro"/>
</dbReference>
<feature type="coiled-coil region" evidence="6">
    <location>
        <begin position="226"/>
        <end position="269"/>
    </location>
</feature>
<dbReference type="InterPro" id="IPR036890">
    <property type="entry name" value="HATPase_C_sf"/>
</dbReference>
<dbReference type="Pfam" id="PF02518">
    <property type="entry name" value="HATPase_c"/>
    <property type="match status" value="1"/>
</dbReference>
<feature type="transmembrane region" description="Helical" evidence="7">
    <location>
        <begin position="21"/>
        <end position="40"/>
    </location>
</feature>
<reference evidence="10 11" key="1">
    <citation type="submission" date="2019-03" db="EMBL/GenBank/DDBJ databases">
        <authorList>
            <person name="Kim M.K.M."/>
        </authorList>
    </citation>
    <scope>NUCLEOTIDE SEQUENCE [LARGE SCALE GENOMIC DNA]</scope>
    <source>
        <strain evidence="10 11">18JY21-1</strain>
    </source>
</reference>
<evidence type="ECO:0000313" key="10">
    <source>
        <dbReference type="EMBL" id="TCZ75143.1"/>
    </source>
</evidence>
<dbReference type="CDD" id="cd16917">
    <property type="entry name" value="HATPase_UhpB-NarQ-NarX-like"/>
    <property type="match status" value="1"/>
</dbReference>
<dbReference type="PANTHER" id="PTHR24421:SF63">
    <property type="entry name" value="SENSOR HISTIDINE KINASE DESK"/>
    <property type="match status" value="1"/>
</dbReference>
<feature type="transmembrane region" description="Helical" evidence="7">
    <location>
        <begin position="71"/>
        <end position="92"/>
    </location>
</feature>
<evidence type="ECO:0000259" key="8">
    <source>
        <dbReference type="Pfam" id="PF02518"/>
    </source>
</evidence>
<evidence type="ECO:0000256" key="1">
    <source>
        <dbReference type="ARBA" id="ARBA00000085"/>
    </source>
</evidence>
<evidence type="ECO:0000256" key="5">
    <source>
        <dbReference type="ARBA" id="ARBA00023012"/>
    </source>
</evidence>
<sequence>MLKQIKAVLEKFGINFKQMGFFEWIWLIYLLYPIIYLTTLPLKESWLGFILIILFVVNYALCYGHSIYLKIYLSCLMLNILAFCVLYDANYYFMIFFSTYLVSRVDKESLRWVYIFGGFSAAIYGFVIYRYWDAFQAGQLYQLFIPLFLSIAMPYGLWTYDKSRRLKKQLHSANDEIERLIKNQERQRIARDLHDTLGHTLSLITLKSELAGKLVTKDPERATQEIKEIQATSRSALKQLRDLLAEMHSVSLEQEIQAAEQILKAADIEFEYAGDADMLEAVPLVRNMLALCLREAINNVVKHSHATMCKIQLVESTSEIRIDVIDDGVGLADQSGNDKANNSQQSGRGIIGIQERLNLIEGKLKLGKMPDGGTLLSMIVPRIVKGIAVRGNAE</sequence>
<organism evidence="10 11">
    <name type="scientific">Paenibacillus albiflavus</name>
    <dbReference type="NCBI Taxonomy" id="2545760"/>
    <lineage>
        <taxon>Bacteria</taxon>
        <taxon>Bacillati</taxon>
        <taxon>Bacillota</taxon>
        <taxon>Bacilli</taxon>
        <taxon>Bacillales</taxon>
        <taxon>Paenibacillaceae</taxon>
        <taxon>Paenibacillus</taxon>
    </lineage>
</organism>
<dbReference type="Gene3D" id="3.30.565.10">
    <property type="entry name" value="Histidine kinase-like ATPase, C-terminal domain"/>
    <property type="match status" value="1"/>
</dbReference>
<dbReference type="Pfam" id="PF07730">
    <property type="entry name" value="HisKA_3"/>
    <property type="match status" value="1"/>
</dbReference>
<dbReference type="InterPro" id="IPR011712">
    <property type="entry name" value="Sig_transdc_His_kin_sub3_dim/P"/>
</dbReference>
<comment type="caution">
    <text evidence="10">The sequence shown here is derived from an EMBL/GenBank/DDBJ whole genome shotgun (WGS) entry which is preliminary data.</text>
</comment>
<keyword evidence="7" id="KW-0472">Membrane</keyword>
<evidence type="ECO:0000313" key="11">
    <source>
        <dbReference type="Proteomes" id="UP000295418"/>
    </source>
</evidence>
<dbReference type="Gene3D" id="1.20.5.1930">
    <property type="match status" value="1"/>
</dbReference>